<evidence type="ECO:0000313" key="2">
    <source>
        <dbReference type="Proteomes" id="UP000270094"/>
    </source>
</evidence>
<keyword evidence="2" id="KW-1185">Reference proteome</keyword>
<dbReference type="OrthoDB" id="407509at2759"/>
<sequence length="70" mass="7921">MRAATAPGPDHVSVDLLRDGGHRLHETVEEHLTSYSKGKDLRLNYRSNTRAERALQALHVDYRSHIKDTG</sequence>
<name>A0A3P7ILY5_STRVU</name>
<accession>A0A3P7ILY5</accession>
<dbReference type="EMBL" id="UYYB01000936">
    <property type="protein sequence ID" value="VDM65547.1"/>
    <property type="molecule type" value="Genomic_DNA"/>
</dbReference>
<evidence type="ECO:0000313" key="1">
    <source>
        <dbReference type="EMBL" id="VDM65547.1"/>
    </source>
</evidence>
<gene>
    <name evidence="1" type="ORF">SVUK_LOCUS545</name>
</gene>
<reference evidence="1 2" key="1">
    <citation type="submission" date="2018-11" db="EMBL/GenBank/DDBJ databases">
        <authorList>
            <consortium name="Pathogen Informatics"/>
        </authorList>
    </citation>
    <scope>NUCLEOTIDE SEQUENCE [LARGE SCALE GENOMIC DNA]</scope>
</reference>
<dbReference type="Proteomes" id="UP000270094">
    <property type="component" value="Unassembled WGS sequence"/>
</dbReference>
<dbReference type="AlphaFoldDB" id="A0A3P7ILY5"/>
<proteinExistence type="predicted"/>
<protein>
    <submittedName>
        <fullName evidence="1">Uncharacterized protein</fullName>
    </submittedName>
</protein>
<organism evidence="1 2">
    <name type="scientific">Strongylus vulgaris</name>
    <name type="common">Blood worm</name>
    <dbReference type="NCBI Taxonomy" id="40348"/>
    <lineage>
        <taxon>Eukaryota</taxon>
        <taxon>Metazoa</taxon>
        <taxon>Ecdysozoa</taxon>
        <taxon>Nematoda</taxon>
        <taxon>Chromadorea</taxon>
        <taxon>Rhabditida</taxon>
        <taxon>Rhabditina</taxon>
        <taxon>Rhabditomorpha</taxon>
        <taxon>Strongyloidea</taxon>
        <taxon>Strongylidae</taxon>
        <taxon>Strongylus</taxon>
    </lineage>
</organism>